<accession>A0ABV6B120</accession>
<dbReference type="Proteomes" id="UP001589733">
    <property type="component" value="Unassembled WGS sequence"/>
</dbReference>
<feature type="region of interest" description="Disordered" evidence="1">
    <location>
        <begin position="1"/>
        <end position="29"/>
    </location>
</feature>
<reference evidence="2 3" key="1">
    <citation type="submission" date="2024-09" db="EMBL/GenBank/DDBJ databases">
        <authorList>
            <person name="Sun Q."/>
            <person name="Mori K."/>
        </authorList>
    </citation>
    <scope>NUCLEOTIDE SEQUENCE [LARGE SCALE GENOMIC DNA]</scope>
    <source>
        <strain evidence="2 3">JCM 13503</strain>
    </source>
</reference>
<proteinExistence type="predicted"/>
<organism evidence="2 3">
    <name type="scientific">Deinococcus oregonensis</name>
    <dbReference type="NCBI Taxonomy" id="1805970"/>
    <lineage>
        <taxon>Bacteria</taxon>
        <taxon>Thermotogati</taxon>
        <taxon>Deinococcota</taxon>
        <taxon>Deinococci</taxon>
        <taxon>Deinococcales</taxon>
        <taxon>Deinococcaceae</taxon>
        <taxon>Deinococcus</taxon>
    </lineage>
</organism>
<feature type="non-terminal residue" evidence="2">
    <location>
        <position position="198"/>
    </location>
</feature>
<evidence type="ECO:0000313" key="3">
    <source>
        <dbReference type="Proteomes" id="UP001589733"/>
    </source>
</evidence>
<dbReference type="EMBL" id="JBHLYR010000034">
    <property type="protein sequence ID" value="MFB9992675.1"/>
    <property type="molecule type" value="Genomic_DNA"/>
</dbReference>
<gene>
    <name evidence="2" type="ORF">ACFFLM_11920</name>
</gene>
<keyword evidence="3" id="KW-1185">Reference proteome</keyword>
<evidence type="ECO:0000313" key="2">
    <source>
        <dbReference type="EMBL" id="MFB9992675.1"/>
    </source>
</evidence>
<comment type="caution">
    <text evidence="2">The sequence shown here is derived from an EMBL/GenBank/DDBJ whole genome shotgun (WGS) entry which is preliminary data.</text>
</comment>
<name>A0ABV6B120_9DEIO</name>
<evidence type="ECO:0000256" key="1">
    <source>
        <dbReference type="SAM" id="MobiDB-lite"/>
    </source>
</evidence>
<protein>
    <submittedName>
        <fullName evidence="2">Uncharacterized protein</fullName>
    </submittedName>
</protein>
<sequence length="198" mass="22223">MEHTTKAKTQPKRSTAQSRPLAPVPQPLPTWVTPDLAPLQRLAADLSQFTLLPVKAQHQALQPVFQAARLQRAEEQRWTHEQRAVQRQLAALPLAVPAREAAPLPARPVTAGDWVTVMRHQAEQINGQRLSSRAHDGFIALQRQVAQTLLQGFRQDRQAPDARYAQYGEHLATLQRHPNSASVSRVVLDLVPQRERLP</sequence>